<evidence type="ECO:0000313" key="3">
    <source>
        <dbReference type="Proteomes" id="UP000697107"/>
    </source>
</evidence>
<dbReference type="AlphaFoldDB" id="A0A8T1G810"/>
<accession>A0A8T1G810</accession>
<reference evidence="2" key="1">
    <citation type="submission" date="2018-10" db="EMBL/GenBank/DDBJ databases">
        <title>Effector identification in a new, highly contiguous assembly of the strawberry crown rot pathogen Phytophthora cactorum.</title>
        <authorList>
            <person name="Armitage A.D."/>
            <person name="Nellist C.F."/>
            <person name="Bates H."/>
            <person name="Vickerstaff R.J."/>
            <person name="Harrison R.J."/>
        </authorList>
    </citation>
    <scope>NUCLEOTIDE SEQUENCE</scope>
    <source>
        <strain evidence="2">P415</strain>
    </source>
</reference>
<organism evidence="2 3">
    <name type="scientific">Phytophthora cactorum</name>
    <dbReference type="NCBI Taxonomy" id="29920"/>
    <lineage>
        <taxon>Eukaryota</taxon>
        <taxon>Sar</taxon>
        <taxon>Stramenopiles</taxon>
        <taxon>Oomycota</taxon>
        <taxon>Peronosporomycetes</taxon>
        <taxon>Peronosporales</taxon>
        <taxon>Peronosporaceae</taxon>
        <taxon>Phytophthora</taxon>
    </lineage>
</organism>
<name>A0A8T1G810_9STRA</name>
<feature type="region of interest" description="Disordered" evidence="1">
    <location>
        <begin position="1"/>
        <end position="20"/>
    </location>
</feature>
<evidence type="ECO:0008006" key="4">
    <source>
        <dbReference type="Google" id="ProtNLM"/>
    </source>
</evidence>
<sequence>MDFLLSPVSSSDDWISESSGNNMGDVDNDFEFRFGEIDDGGASEFVYCDFEAGMIRAVRGHFQDTSRIGCLFHFKQACRRKMKKFRIPEEDFQTKGRFGEVAERPHHMTLADQRSGDSCVVPLIVANTSTKRDATASKATPEKLPLLYEMVIRTSSSLVRTSAGRPSRPRRFSRASARFAQSALCKMSLGAACH</sequence>
<comment type="caution">
    <text evidence="2">The sequence shown here is derived from an EMBL/GenBank/DDBJ whole genome shotgun (WGS) entry which is preliminary data.</text>
</comment>
<gene>
    <name evidence="2" type="ORF">PC118_g6640</name>
</gene>
<dbReference type="EMBL" id="RCML01000150">
    <property type="protein sequence ID" value="KAG2988575.1"/>
    <property type="molecule type" value="Genomic_DNA"/>
</dbReference>
<evidence type="ECO:0000313" key="2">
    <source>
        <dbReference type="EMBL" id="KAG2988575.1"/>
    </source>
</evidence>
<proteinExistence type="predicted"/>
<feature type="compositionally biased region" description="Low complexity" evidence="1">
    <location>
        <begin position="1"/>
        <end position="19"/>
    </location>
</feature>
<protein>
    <recommendedName>
        <fullName evidence="4">MULE transposase domain-containing protein</fullName>
    </recommendedName>
</protein>
<dbReference type="Proteomes" id="UP000697107">
    <property type="component" value="Unassembled WGS sequence"/>
</dbReference>
<evidence type="ECO:0000256" key="1">
    <source>
        <dbReference type="SAM" id="MobiDB-lite"/>
    </source>
</evidence>